<proteinExistence type="predicted"/>
<reference evidence="1 2" key="1">
    <citation type="journal article" date="2013" name="BMC Genomics">
        <title>Comparative genomics of parasitic silkworm microsporidia reveal an association between genome expansion and host adaptation.</title>
        <authorList>
            <person name="Pan G."/>
            <person name="Xu J."/>
            <person name="Li T."/>
            <person name="Xia Q."/>
            <person name="Liu S.L."/>
            <person name="Zhang G."/>
            <person name="Li S."/>
            <person name="Li C."/>
            <person name="Liu H."/>
            <person name="Yang L."/>
            <person name="Liu T."/>
            <person name="Zhang X."/>
            <person name="Wu Z."/>
            <person name="Fan W."/>
            <person name="Dang X."/>
            <person name="Xiang H."/>
            <person name="Tao M."/>
            <person name="Li Y."/>
            <person name="Hu J."/>
            <person name="Li Z."/>
            <person name="Lin L."/>
            <person name="Luo J."/>
            <person name="Geng L."/>
            <person name="Wang L."/>
            <person name="Long M."/>
            <person name="Wan Y."/>
            <person name="He N."/>
            <person name="Zhang Z."/>
            <person name="Lu C."/>
            <person name="Keeling P.J."/>
            <person name="Wang J."/>
            <person name="Xiang Z."/>
            <person name="Zhou Z."/>
        </authorList>
    </citation>
    <scope>NUCLEOTIDE SEQUENCE [LARGE SCALE GENOMIC DNA]</scope>
    <source>
        <strain evidence="2">CQ1 / CVCC 102059</strain>
    </source>
</reference>
<dbReference type="Proteomes" id="UP000016927">
    <property type="component" value="Unassembled WGS sequence"/>
</dbReference>
<dbReference type="AlphaFoldDB" id="R0MJJ7"/>
<organism evidence="1 2">
    <name type="scientific">Nosema bombycis (strain CQ1 / CVCC 102059)</name>
    <name type="common">Microsporidian parasite</name>
    <name type="synonym">Pebrine of silkworm</name>
    <dbReference type="NCBI Taxonomy" id="578461"/>
    <lineage>
        <taxon>Eukaryota</taxon>
        <taxon>Fungi</taxon>
        <taxon>Fungi incertae sedis</taxon>
        <taxon>Microsporidia</taxon>
        <taxon>Nosematidae</taxon>
        <taxon>Nosema</taxon>
    </lineage>
</organism>
<dbReference type="HOGENOM" id="CLU_125023_0_1_1"/>
<evidence type="ECO:0000313" key="1">
    <source>
        <dbReference type="EMBL" id="EOB12948.1"/>
    </source>
</evidence>
<dbReference type="OrthoDB" id="10616561at2759"/>
<gene>
    <name evidence="1" type="primary">VPD</name>
    <name evidence="1" type="ORF">NBO_301g0006</name>
</gene>
<dbReference type="EMBL" id="KB909209">
    <property type="protein sequence ID" value="EOB12948.1"/>
    <property type="molecule type" value="Genomic_DNA"/>
</dbReference>
<protein>
    <submittedName>
        <fullName evidence="1">Late control gene D protein</fullName>
    </submittedName>
</protein>
<name>R0MJJ7_NOSB1</name>
<accession>R0MJJ7</accession>
<dbReference type="VEuPathDB" id="MicrosporidiaDB:NBO_301g0006"/>
<sequence>MVGEDDNVSSLTTIFSTKAQAMPAAQAKRDKLQYGVAEFSIRLTMGRADLFPETPVVVKGLIRVTDERDG</sequence>
<keyword evidence="2" id="KW-1185">Reference proteome</keyword>
<evidence type="ECO:0000313" key="2">
    <source>
        <dbReference type="Proteomes" id="UP000016927"/>
    </source>
</evidence>